<dbReference type="InterPro" id="IPR002123">
    <property type="entry name" value="Plipid/glycerol_acylTrfase"/>
</dbReference>
<comment type="catalytic activity">
    <reaction evidence="4">
        <text>a 1-acyl-sn-glycero-3-phosphate + an acyl-CoA = a 1,2-diacyl-sn-glycero-3-phosphate + CoA</text>
        <dbReference type="Rhea" id="RHEA:19709"/>
        <dbReference type="ChEBI" id="CHEBI:57287"/>
        <dbReference type="ChEBI" id="CHEBI:57970"/>
        <dbReference type="ChEBI" id="CHEBI:58342"/>
        <dbReference type="ChEBI" id="CHEBI:58608"/>
        <dbReference type="EC" id="2.3.1.51"/>
    </reaction>
</comment>
<name>S5DQJ3_9ACTN</name>
<sequence>MGIYTIPVAYSIWFVGLFNKFTKLKYYIAQSWTIPWMWAARSKVTLIKNIDYKKNQPYVVISNHLSNLDPMMQFRYLKIKWVFMAKKEVYKLPFFRTAAKSFNFIKVDRNDKNDRKSINQQAKTLFNNGWSLMVYPQGTRAKKDAFLPFKSGAFHIALDNNIPILPVVIAGTGDIWPRGEKFMKSGKAIINTLEPIDISKYTKETIDQLVDETYERMSKVYKELTDSIKQ</sequence>
<dbReference type="GO" id="GO:0003841">
    <property type="term" value="F:1-acylglycerol-3-phosphate O-acyltransferase activity"/>
    <property type="evidence" value="ECO:0007669"/>
    <property type="project" value="UniProtKB-UniRule"/>
</dbReference>
<comment type="domain">
    <text evidence="4">The HXXXXD motif is essential for acyltransferase activity and may constitute the binding site for the phosphate moiety of the glycerol-3-phosphate.</text>
</comment>
<keyword evidence="3 4" id="KW-0012">Acyltransferase</keyword>
<evidence type="ECO:0000256" key="1">
    <source>
        <dbReference type="ARBA" id="ARBA00008655"/>
    </source>
</evidence>
<dbReference type="CDD" id="cd07989">
    <property type="entry name" value="LPLAT_AGPAT-like"/>
    <property type="match status" value="1"/>
</dbReference>
<dbReference type="SUPFAM" id="SSF69593">
    <property type="entry name" value="Glycerol-3-phosphate (1)-acyltransferase"/>
    <property type="match status" value="1"/>
</dbReference>
<dbReference type="InterPro" id="IPR004552">
    <property type="entry name" value="AGP_acyltrans"/>
</dbReference>
<dbReference type="GO" id="GO:0006654">
    <property type="term" value="P:phosphatidic acid biosynthetic process"/>
    <property type="evidence" value="ECO:0007669"/>
    <property type="project" value="TreeGrafter"/>
</dbReference>
<dbReference type="EMBL" id="KC811123">
    <property type="protein sequence ID" value="AGQ19145.1"/>
    <property type="molecule type" value="Genomic_DNA"/>
</dbReference>
<dbReference type="Pfam" id="PF01553">
    <property type="entry name" value="Acyltransferase"/>
    <property type="match status" value="1"/>
</dbReference>
<dbReference type="SMART" id="SM00563">
    <property type="entry name" value="PlsC"/>
    <property type="match status" value="1"/>
</dbReference>
<reference evidence="6" key="1">
    <citation type="journal article" date="2013" name="Sci. Rep.">
        <title>Metagenomics uncovers a new group of low GC and ultra-small marine Actinobacteria.</title>
        <authorList>
            <person name="Ghai R."/>
            <person name="Mizuno C.M."/>
            <person name="Picazo A."/>
            <person name="Camacho A."/>
            <person name="Rodriguez-Valera F."/>
        </authorList>
    </citation>
    <scope>NUCLEOTIDE SEQUENCE</scope>
</reference>
<keyword evidence="2 4" id="KW-0808">Transferase</keyword>
<dbReference type="NCBIfam" id="TIGR00530">
    <property type="entry name" value="AGP_acyltrn"/>
    <property type="match status" value="1"/>
</dbReference>
<keyword evidence="4" id="KW-0444">Lipid biosynthesis</keyword>
<accession>S5DQJ3</accession>
<organism evidence="6">
    <name type="scientific">Candidatus Actinomarina minuta</name>
    <dbReference type="NCBI Taxonomy" id="1389454"/>
    <lineage>
        <taxon>Bacteria</taxon>
        <taxon>Bacillati</taxon>
        <taxon>Actinomycetota</taxon>
        <taxon>Actinomycetes</taxon>
        <taxon>Candidatus Actinomarinidae</taxon>
        <taxon>Candidatus Actinomarinales</taxon>
        <taxon>Candidatus Actinomarineae</taxon>
        <taxon>Candidatus Actinomarinaceae</taxon>
        <taxon>Candidatus Actinomarina</taxon>
    </lineage>
</organism>
<dbReference type="PANTHER" id="PTHR10434:SF11">
    <property type="entry name" value="1-ACYL-SN-GLYCEROL-3-PHOSPHATE ACYLTRANSFERASE"/>
    <property type="match status" value="1"/>
</dbReference>
<evidence type="ECO:0000313" key="6">
    <source>
        <dbReference type="EMBL" id="AGQ19145.1"/>
    </source>
</evidence>
<keyword evidence="4" id="KW-0443">Lipid metabolism</keyword>
<comment type="similarity">
    <text evidence="1 4">Belongs to the 1-acyl-sn-glycerol-3-phosphate acyltransferase family.</text>
</comment>
<proteinExistence type="inferred from homology"/>
<dbReference type="GO" id="GO:0016020">
    <property type="term" value="C:membrane"/>
    <property type="evidence" value="ECO:0007669"/>
    <property type="project" value="InterPro"/>
</dbReference>
<evidence type="ECO:0000259" key="5">
    <source>
        <dbReference type="SMART" id="SM00563"/>
    </source>
</evidence>
<keyword evidence="4" id="KW-0594">Phospholipid biosynthesis</keyword>
<feature type="domain" description="Phospholipid/glycerol acyltransferase" evidence="5">
    <location>
        <begin position="58"/>
        <end position="172"/>
    </location>
</feature>
<evidence type="ECO:0000256" key="4">
    <source>
        <dbReference type="RuleBase" id="RU361267"/>
    </source>
</evidence>
<dbReference type="EC" id="2.3.1.51" evidence="4"/>
<evidence type="ECO:0000256" key="2">
    <source>
        <dbReference type="ARBA" id="ARBA00022679"/>
    </source>
</evidence>
<protein>
    <recommendedName>
        <fullName evidence="4">1-acyl-sn-glycerol-3-phosphate acyltransferase</fullName>
        <ecNumber evidence="4">2.3.1.51</ecNumber>
    </recommendedName>
</protein>
<dbReference type="AlphaFoldDB" id="S5DQJ3"/>
<evidence type="ECO:0000256" key="3">
    <source>
        <dbReference type="ARBA" id="ARBA00023315"/>
    </source>
</evidence>
<keyword evidence="4" id="KW-1208">Phospholipid metabolism</keyword>
<dbReference type="PANTHER" id="PTHR10434">
    <property type="entry name" value="1-ACYL-SN-GLYCEROL-3-PHOSPHATE ACYLTRANSFERASE"/>
    <property type="match status" value="1"/>
</dbReference>